<gene>
    <name evidence="2" type="ORF">NEOLEDRAFT_1183489</name>
</gene>
<dbReference type="EMBL" id="KV425644">
    <property type="protein sequence ID" value="KZT19323.1"/>
    <property type="molecule type" value="Genomic_DNA"/>
</dbReference>
<evidence type="ECO:0000256" key="1">
    <source>
        <dbReference type="SAM" id="MobiDB-lite"/>
    </source>
</evidence>
<evidence type="ECO:0000313" key="3">
    <source>
        <dbReference type="Proteomes" id="UP000076761"/>
    </source>
</evidence>
<keyword evidence="3" id="KW-1185">Reference proteome</keyword>
<reference evidence="2 3" key="1">
    <citation type="journal article" date="2016" name="Mol. Biol. Evol.">
        <title>Comparative Genomics of Early-Diverging Mushroom-Forming Fungi Provides Insights into the Origins of Lignocellulose Decay Capabilities.</title>
        <authorList>
            <person name="Nagy L.G."/>
            <person name="Riley R."/>
            <person name="Tritt A."/>
            <person name="Adam C."/>
            <person name="Daum C."/>
            <person name="Floudas D."/>
            <person name="Sun H."/>
            <person name="Yadav J.S."/>
            <person name="Pangilinan J."/>
            <person name="Larsson K.H."/>
            <person name="Matsuura K."/>
            <person name="Barry K."/>
            <person name="Labutti K."/>
            <person name="Kuo R."/>
            <person name="Ohm R.A."/>
            <person name="Bhattacharya S.S."/>
            <person name="Shirouzu T."/>
            <person name="Yoshinaga Y."/>
            <person name="Martin F.M."/>
            <person name="Grigoriev I.V."/>
            <person name="Hibbett D.S."/>
        </authorList>
    </citation>
    <scope>NUCLEOTIDE SEQUENCE [LARGE SCALE GENOMIC DNA]</scope>
    <source>
        <strain evidence="2 3">HHB14362 ss-1</strain>
    </source>
</reference>
<name>A0A165N8Y1_9AGAM</name>
<proteinExistence type="predicted"/>
<dbReference type="Proteomes" id="UP000076761">
    <property type="component" value="Unassembled WGS sequence"/>
</dbReference>
<dbReference type="AlphaFoldDB" id="A0A165N8Y1"/>
<organism evidence="2 3">
    <name type="scientific">Neolentinus lepideus HHB14362 ss-1</name>
    <dbReference type="NCBI Taxonomy" id="1314782"/>
    <lineage>
        <taxon>Eukaryota</taxon>
        <taxon>Fungi</taxon>
        <taxon>Dikarya</taxon>
        <taxon>Basidiomycota</taxon>
        <taxon>Agaricomycotina</taxon>
        <taxon>Agaricomycetes</taxon>
        <taxon>Gloeophyllales</taxon>
        <taxon>Gloeophyllaceae</taxon>
        <taxon>Neolentinus</taxon>
    </lineage>
</organism>
<accession>A0A165N8Y1</accession>
<dbReference type="InParanoid" id="A0A165N8Y1"/>
<dbReference type="STRING" id="1314782.A0A165N8Y1"/>
<feature type="compositionally biased region" description="Low complexity" evidence="1">
    <location>
        <begin position="1"/>
        <end position="16"/>
    </location>
</feature>
<sequence length="112" mass="12081">MQSTAAVSSNLNANVAPTTSSSSESDDILDTPHGFTCDANNYETVHALETALRAELYDALTFGGKRFVDAFISSNDIPDMPSDSSIDAFINRYEGYDTEESQGGRRCLSVQS</sequence>
<protein>
    <submittedName>
        <fullName evidence="2">Uncharacterized protein</fullName>
    </submittedName>
</protein>
<feature type="region of interest" description="Disordered" evidence="1">
    <location>
        <begin position="1"/>
        <end position="32"/>
    </location>
</feature>
<evidence type="ECO:0000313" key="2">
    <source>
        <dbReference type="EMBL" id="KZT19323.1"/>
    </source>
</evidence>